<dbReference type="GO" id="GO:0043504">
    <property type="term" value="P:mitochondrial DNA repair"/>
    <property type="evidence" value="ECO:0007669"/>
    <property type="project" value="TreeGrafter"/>
</dbReference>
<protein>
    <recommendedName>
        <fullName evidence="8">SET domain-containing protein</fullName>
    </recommendedName>
</protein>
<dbReference type="OrthoDB" id="541883at2759"/>
<dbReference type="InterPro" id="IPR015353">
    <property type="entry name" value="Rubisco_LSMT_subst-bd"/>
</dbReference>
<feature type="compositionally biased region" description="Basic and acidic residues" evidence="7">
    <location>
        <begin position="152"/>
        <end position="165"/>
    </location>
</feature>
<dbReference type="KEGG" id="tatv:25778671"/>
<keyword evidence="4" id="KW-0228">DNA excision</keyword>
<dbReference type="InterPro" id="IPR044430">
    <property type="entry name" value="SETD6_SET"/>
</dbReference>
<evidence type="ECO:0000256" key="3">
    <source>
        <dbReference type="ARBA" id="ARBA00022763"/>
    </source>
</evidence>
<dbReference type="PANTHER" id="PTHR31290">
    <property type="entry name" value="UV-DAMAGE ENDONUCLEASE"/>
    <property type="match status" value="1"/>
</dbReference>
<dbReference type="Gene3D" id="3.20.20.150">
    <property type="entry name" value="Divalent-metal-dependent TIM barrel enzymes"/>
    <property type="match status" value="1"/>
</dbReference>
<gene>
    <name evidence="9" type="ORF">TRIATDRAFT_251278</name>
</gene>
<feature type="domain" description="SET" evidence="8">
    <location>
        <begin position="515"/>
        <end position="760"/>
    </location>
</feature>
<dbReference type="AlphaFoldDB" id="G9P4I3"/>
<keyword evidence="5" id="KW-0378">Hydrolase</keyword>
<evidence type="ECO:0000256" key="6">
    <source>
        <dbReference type="ARBA" id="ARBA00023204"/>
    </source>
</evidence>
<dbReference type="Gene3D" id="3.90.1410.10">
    <property type="entry name" value="set domain protein methyltransferase, domain 1"/>
    <property type="match status" value="1"/>
</dbReference>
<dbReference type="SUPFAM" id="SSF82199">
    <property type="entry name" value="SET domain"/>
    <property type="match status" value="1"/>
</dbReference>
<feature type="compositionally biased region" description="Basic and acidic residues" evidence="7">
    <location>
        <begin position="51"/>
        <end position="67"/>
    </location>
</feature>
<dbReference type="PROSITE" id="PS50280">
    <property type="entry name" value="SET"/>
    <property type="match status" value="1"/>
</dbReference>
<feature type="non-terminal residue" evidence="9">
    <location>
        <position position="956"/>
    </location>
</feature>
<dbReference type="eggNOG" id="KOG1338">
    <property type="taxonomic scope" value="Eukaryota"/>
</dbReference>
<dbReference type="FunFam" id="3.90.1410.10:FF:000007">
    <property type="entry name" value="Ribosomal lysine N-methyltransferase 4"/>
    <property type="match status" value="1"/>
</dbReference>
<evidence type="ECO:0000313" key="10">
    <source>
        <dbReference type="Proteomes" id="UP000005426"/>
    </source>
</evidence>
<dbReference type="CDD" id="cd19178">
    <property type="entry name" value="SET_SETD6"/>
    <property type="match status" value="1"/>
</dbReference>
<dbReference type="GO" id="GO:0009411">
    <property type="term" value="P:response to UV"/>
    <property type="evidence" value="ECO:0007669"/>
    <property type="project" value="InterPro"/>
</dbReference>
<accession>G9P4I3</accession>
<reference evidence="9 10" key="1">
    <citation type="journal article" date="2011" name="Genome Biol.">
        <title>Comparative genome sequence analysis underscores mycoparasitism as the ancestral life style of Trichoderma.</title>
        <authorList>
            <person name="Kubicek C.P."/>
            <person name="Herrera-Estrella A."/>
            <person name="Seidl-Seiboth V."/>
            <person name="Martinez D.A."/>
            <person name="Druzhinina I.S."/>
            <person name="Thon M."/>
            <person name="Zeilinger S."/>
            <person name="Casas-Flores S."/>
            <person name="Horwitz B.A."/>
            <person name="Mukherjee P.K."/>
            <person name="Mukherjee M."/>
            <person name="Kredics L."/>
            <person name="Alcaraz L.D."/>
            <person name="Aerts A."/>
            <person name="Antal Z."/>
            <person name="Atanasova L."/>
            <person name="Cervantes-Badillo M.G."/>
            <person name="Challacombe J."/>
            <person name="Chertkov O."/>
            <person name="McCluskey K."/>
            <person name="Coulpier F."/>
            <person name="Deshpande N."/>
            <person name="von Doehren H."/>
            <person name="Ebbole D.J."/>
            <person name="Esquivel-Naranjo E.U."/>
            <person name="Fekete E."/>
            <person name="Flipphi M."/>
            <person name="Glaser F."/>
            <person name="Gomez-Rodriguez E.Y."/>
            <person name="Gruber S."/>
            <person name="Han C."/>
            <person name="Henrissat B."/>
            <person name="Hermosa R."/>
            <person name="Hernandez-Onate M."/>
            <person name="Karaffa L."/>
            <person name="Kosti I."/>
            <person name="Le Crom S."/>
            <person name="Lindquist E."/>
            <person name="Lucas S."/>
            <person name="Luebeck M."/>
            <person name="Luebeck P.S."/>
            <person name="Margeot A."/>
            <person name="Metz B."/>
            <person name="Misra M."/>
            <person name="Nevalainen H."/>
            <person name="Omann M."/>
            <person name="Packer N."/>
            <person name="Perrone G."/>
            <person name="Uresti-Rivera E.E."/>
            <person name="Salamov A."/>
            <person name="Schmoll M."/>
            <person name="Seiboth B."/>
            <person name="Shapiro H."/>
            <person name="Sukno S."/>
            <person name="Tamayo-Ramos J.A."/>
            <person name="Tisch D."/>
            <person name="Wiest A."/>
            <person name="Wilkinson H.H."/>
            <person name="Zhang M."/>
            <person name="Coutinho P.M."/>
            <person name="Kenerley C.M."/>
            <person name="Monte E."/>
            <person name="Baker S.E."/>
            <person name="Grigoriev I.V."/>
        </authorList>
    </citation>
    <scope>NUCLEOTIDE SEQUENCE [LARGE SCALE GENOMIC DNA]</scope>
    <source>
        <strain evidence="10">ATCC 20476 / IMI 206040</strain>
    </source>
</reference>
<comment type="caution">
    <text evidence="9">The sequence shown here is derived from an EMBL/GenBank/DDBJ whole genome shotgun (WGS) entry which is preliminary data.</text>
</comment>
<dbReference type="GO" id="GO:0006289">
    <property type="term" value="P:nucleotide-excision repair"/>
    <property type="evidence" value="ECO:0007669"/>
    <property type="project" value="InterPro"/>
</dbReference>
<keyword evidence="6" id="KW-0234">DNA repair</keyword>
<dbReference type="Proteomes" id="UP000005426">
    <property type="component" value="Unassembled WGS sequence"/>
</dbReference>
<dbReference type="GeneID" id="25778671"/>
<dbReference type="GO" id="GO:0016787">
    <property type="term" value="F:hydrolase activity"/>
    <property type="evidence" value="ECO:0007669"/>
    <property type="project" value="UniProtKB-KW"/>
</dbReference>
<dbReference type="Gene3D" id="3.90.1420.10">
    <property type="entry name" value="Rubisco LSMT, substrate-binding domain"/>
    <property type="match status" value="1"/>
</dbReference>
<keyword evidence="1" id="KW-0540">Nuclease</keyword>
<dbReference type="GO" id="GO:0004519">
    <property type="term" value="F:endonuclease activity"/>
    <property type="evidence" value="ECO:0007669"/>
    <property type="project" value="UniProtKB-KW"/>
</dbReference>
<evidence type="ECO:0000256" key="4">
    <source>
        <dbReference type="ARBA" id="ARBA00022769"/>
    </source>
</evidence>
<dbReference type="Pfam" id="PF09273">
    <property type="entry name" value="Rubis-subs-bind"/>
    <property type="match status" value="1"/>
</dbReference>
<evidence type="ECO:0000256" key="7">
    <source>
        <dbReference type="SAM" id="MobiDB-lite"/>
    </source>
</evidence>
<dbReference type="Pfam" id="PF03851">
    <property type="entry name" value="UvdE"/>
    <property type="match status" value="1"/>
</dbReference>
<dbReference type="Pfam" id="PF00856">
    <property type="entry name" value="SET"/>
    <property type="match status" value="1"/>
</dbReference>
<evidence type="ECO:0000256" key="5">
    <source>
        <dbReference type="ARBA" id="ARBA00022801"/>
    </source>
</evidence>
<keyword evidence="10" id="KW-1185">Reference proteome</keyword>
<evidence type="ECO:0000313" key="9">
    <source>
        <dbReference type="EMBL" id="EHK41971.1"/>
    </source>
</evidence>
<dbReference type="GO" id="GO:0016279">
    <property type="term" value="F:protein-lysine N-methyltransferase activity"/>
    <property type="evidence" value="ECO:0007669"/>
    <property type="project" value="InterPro"/>
</dbReference>
<sequence length="956" mass="108853">MKELGEMGLKLQSAVKRQRLAVETSDLSKCDPERVREEATRTRPALKRRAKESPEEAAEQKVVEKPKVVQQTETADTSEANADAETTERSARRPPPVNSDVLPLPWKGRLGYACLNTYLRAANPPVFSSRTCRISSIIDHRYPLQDPTQPEHPTKNRPDKTKPPDVQRGLKFVQDLGLANARDIVKMLRWNDKYGIKFMRLSSEMFPFASHEEHGYKLAPFAADVLADAGKVATELGHRLTTHPGQYTQIASPRKEVVAASFRDLEYHDEMLSLLKLPEQMDRDAVMILHMGGVYGDKAATLDRFRENYSRLTEGVKRRLVLENDDVSWSVHDLLPICEELNIPLVLDYHHHNIIFDPSIREGTLDIMSFYDRIEKTWSRKNIKQKMHYSEPTADAVTPRDRRKHSARVKVLPPCKPDMDLMIEAKDKEQAVFELMRTFKLPGWDLFNDVVPHERDDELSKEAIREAKRLVKKTNRSDEPGILAVGHGRMATDFQSQTKVFLDWFKSLPGSTFSEHIEIRDLRERNAGRGIVALQDIPADTVLFTVPRSAIVNIETSELRAKLPDVFLNQDTAMEVDNKPQQDPWSTLIIVLIYEYFKGDQSSWKPYLDVLPASFETPMFWSDAEVDELQASATRSKIGKTNAEEMFHAKILPVIRGNPDIFQTSQAKSDEELIQLAHRMGSTIMSYAFDFQNEDEEEEDDSEEWVEDREAKSTMGMVPMADILNADAEYNAHVNYGDDALTVATLRTIKAGEEILNYYGPHPNSELLRRYGYVTPKHSRYDVVELPWKMIEDALAANLGLSSEQLDSAREHLDLDEFEETFVLERESDEPNPDGTFANPAKFSEIPEDLREQLKSMLKAIRKVDPSCIVDKRKRDEVQHTVLITALDALTSQYPTTIIEDELILSGSNLSERRKAAVTVRLGEKRLLQEARVLLSEIASDAILDDAPAPNKKARR</sequence>
<evidence type="ECO:0000256" key="2">
    <source>
        <dbReference type="ARBA" id="ARBA00022759"/>
    </source>
</evidence>
<dbReference type="SUPFAM" id="SSF81822">
    <property type="entry name" value="RuBisCo LSMT C-terminal, substrate-binding domain"/>
    <property type="match status" value="1"/>
</dbReference>
<organism evidence="9 10">
    <name type="scientific">Hypocrea atroviridis (strain ATCC 20476 / IMI 206040)</name>
    <name type="common">Trichoderma atroviride</name>
    <dbReference type="NCBI Taxonomy" id="452589"/>
    <lineage>
        <taxon>Eukaryota</taxon>
        <taxon>Fungi</taxon>
        <taxon>Dikarya</taxon>
        <taxon>Ascomycota</taxon>
        <taxon>Pezizomycotina</taxon>
        <taxon>Sordariomycetes</taxon>
        <taxon>Hypocreomycetidae</taxon>
        <taxon>Hypocreales</taxon>
        <taxon>Hypocreaceae</taxon>
        <taxon>Trichoderma</taxon>
    </lineage>
</organism>
<dbReference type="GO" id="GO:0005634">
    <property type="term" value="C:nucleus"/>
    <property type="evidence" value="ECO:0007669"/>
    <property type="project" value="TreeGrafter"/>
</dbReference>
<proteinExistence type="predicted"/>
<dbReference type="InterPro" id="IPR001214">
    <property type="entry name" value="SET_dom"/>
</dbReference>
<dbReference type="OMA" id="LEYHHEM"/>
<evidence type="ECO:0000256" key="1">
    <source>
        <dbReference type="ARBA" id="ARBA00022722"/>
    </source>
</evidence>
<dbReference type="InterPro" id="IPR046341">
    <property type="entry name" value="SET_dom_sf"/>
</dbReference>
<dbReference type="EMBL" id="ABDG02000027">
    <property type="protein sequence ID" value="EHK41971.1"/>
    <property type="molecule type" value="Genomic_DNA"/>
</dbReference>
<feature type="region of interest" description="Disordered" evidence="7">
    <location>
        <begin position="18"/>
        <end position="102"/>
    </location>
</feature>
<dbReference type="NCBIfam" id="TIGR00629">
    <property type="entry name" value="uvde"/>
    <property type="match status" value="1"/>
</dbReference>
<dbReference type="SUPFAM" id="SSF51658">
    <property type="entry name" value="Xylose isomerase-like"/>
    <property type="match status" value="1"/>
</dbReference>
<keyword evidence="3" id="KW-0227">DNA damage</keyword>
<name>G9P4I3_HYPAI</name>
<dbReference type="STRING" id="452589.G9P4I3"/>
<dbReference type="InterPro" id="IPR004601">
    <property type="entry name" value="UvdE"/>
</dbReference>
<evidence type="ECO:0000259" key="8">
    <source>
        <dbReference type="PROSITE" id="PS50280"/>
    </source>
</evidence>
<dbReference type="HOGENOM" id="CLU_300540_0_0_1"/>
<feature type="region of interest" description="Disordered" evidence="7">
    <location>
        <begin position="140"/>
        <end position="166"/>
    </location>
</feature>
<dbReference type="InterPro" id="IPR036237">
    <property type="entry name" value="Xyl_isomerase-like_sf"/>
</dbReference>
<dbReference type="GO" id="GO:0005739">
    <property type="term" value="C:mitochondrion"/>
    <property type="evidence" value="ECO:0007669"/>
    <property type="project" value="TreeGrafter"/>
</dbReference>
<dbReference type="InterPro" id="IPR036464">
    <property type="entry name" value="Rubisco_LSMT_subst-bd_sf"/>
</dbReference>
<feature type="compositionally biased region" description="Basic and acidic residues" evidence="7">
    <location>
        <begin position="26"/>
        <end position="41"/>
    </location>
</feature>
<keyword evidence="2" id="KW-0255">Endonuclease</keyword>
<dbReference type="PANTHER" id="PTHR31290:SF5">
    <property type="entry name" value="UV-DAMAGE ENDONUCLEASE"/>
    <property type="match status" value="1"/>
</dbReference>